<comment type="caution">
    <text evidence="1">The sequence shown here is derived from an EMBL/GenBank/DDBJ whole genome shotgun (WGS) entry which is preliminary data.</text>
</comment>
<reference evidence="1" key="1">
    <citation type="submission" date="2020-07" db="EMBL/GenBank/DDBJ databases">
        <title>Multicomponent nature underlies the extraordinary mechanical properties of spider dragline silk.</title>
        <authorList>
            <person name="Kono N."/>
            <person name="Nakamura H."/>
            <person name="Mori M."/>
            <person name="Yoshida Y."/>
            <person name="Ohtoshi R."/>
            <person name="Malay A.D."/>
            <person name="Moran D.A.P."/>
            <person name="Tomita M."/>
            <person name="Numata K."/>
            <person name="Arakawa K."/>
        </authorList>
    </citation>
    <scope>NUCLEOTIDE SEQUENCE</scope>
</reference>
<keyword evidence="2" id="KW-1185">Reference proteome</keyword>
<dbReference type="AlphaFoldDB" id="A0A8X6FP42"/>
<dbReference type="EMBL" id="BMAO01003009">
    <property type="protein sequence ID" value="GFQ85032.1"/>
    <property type="molecule type" value="Genomic_DNA"/>
</dbReference>
<dbReference type="Proteomes" id="UP000887116">
    <property type="component" value="Unassembled WGS sequence"/>
</dbReference>
<proteinExistence type="predicted"/>
<protein>
    <submittedName>
        <fullName evidence="1">Uncharacterized protein</fullName>
    </submittedName>
</protein>
<dbReference type="OrthoDB" id="6485787at2759"/>
<evidence type="ECO:0000313" key="1">
    <source>
        <dbReference type="EMBL" id="GFQ85032.1"/>
    </source>
</evidence>
<evidence type="ECO:0000313" key="2">
    <source>
        <dbReference type="Proteomes" id="UP000887116"/>
    </source>
</evidence>
<name>A0A8X6FP42_TRICU</name>
<organism evidence="1 2">
    <name type="scientific">Trichonephila clavata</name>
    <name type="common">Joro spider</name>
    <name type="synonym">Nephila clavata</name>
    <dbReference type="NCBI Taxonomy" id="2740835"/>
    <lineage>
        <taxon>Eukaryota</taxon>
        <taxon>Metazoa</taxon>
        <taxon>Ecdysozoa</taxon>
        <taxon>Arthropoda</taxon>
        <taxon>Chelicerata</taxon>
        <taxon>Arachnida</taxon>
        <taxon>Araneae</taxon>
        <taxon>Araneomorphae</taxon>
        <taxon>Entelegynae</taxon>
        <taxon>Araneoidea</taxon>
        <taxon>Nephilidae</taxon>
        <taxon>Trichonephila</taxon>
    </lineage>
</organism>
<accession>A0A8X6FP42</accession>
<sequence length="82" mass="9098">MGNIGAVKSIRKMHSGDLFSEVSSSQQASALTKLHRLATIDVTVVPHKSLNFPRGMIFAVDLLYVLTEEILKKICRTRISVE</sequence>
<gene>
    <name evidence="1" type="ORF">TNCT_471521</name>
</gene>